<evidence type="ECO:0000313" key="2">
    <source>
        <dbReference type="EMBL" id="KAK3778159.1"/>
    </source>
</evidence>
<gene>
    <name evidence="2" type="ORF">RRG08_064329</name>
</gene>
<sequence length="362" mass="39672">MCDSARNYQSDRYCLCLYQPTELSPSSTMTCLNGIRNSRGPGLLSLCPPMLHISAISSSDDSETDPENGKDEDQSDSGYRIIDFVILKKQIKSDLVCRHCNGTAELVKENRSGLGNLVQVSTGTNALERKSRAKYRVEGGKELEGHQADQNIVAEATPCAANANEPQAGTSRVAQAGPHTEEHEQMPVLKVIKGLPITLLNAGAQETTPVRWMHWERQASANSTTRLDIYPKNNGLVADGCANHHKGKDTLADLSLTSGPRVQRAFFGSEHRKGEADALRQETAPMTSGVENGLPDPTQDVHSEANIARIFQEIVDQLHIQVQLMRIKSCTVDSNLDIPGENHGLRNFGEKCFGDFKLDHDD</sequence>
<accession>A0AAE0ZYX3</accession>
<keyword evidence="3" id="KW-1185">Reference proteome</keyword>
<dbReference type="Proteomes" id="UP001283361">
    <property type="component" value="Unassembled WGS sequence"/>
</dbReference>
<protein>
    <submittedName>
        <fullName evidence="2">Uncharacterized protein</fullName>
    </submittedName>
</protein>
<dbReference type="AlphaFoldDB" id="A0AAE0ZYX3"/>
<reference evidence="2" key="1">
    <citation type="journal article" date="2023" name="G3 (Bethesda)">
        <title>A reference genome for the long-term kleptoplast-retaining sea slug Elysia crispata morphotype clarki.</title>
        <authorList>
            <person name="Eastman K.E."/>
            <person name="Pendleton A.L."/>
            <person name="Shaikh M.A."/>
            <person name="Suttiyut T."/>
            <person name="Ogas R."/>
            <person name="Tomko P."/>
            <person name="Gavelis G."/>
            <person name="Widhalm J.R."/>
            <person name="Wisecaver J.H."/>
        </authorList>
    </citation>
    <scope>NUCLEOTIDE SEQUENCE</scope>
    <source>
        <strain evidence="2">ECLA1</strain>
    </source>
</reference>
<organism evidence="2 3">
    <name type="scientific">Elysia crispata</name>
    <name type="common">lettuce slug</name>
    <dbReference type="NCBI Taxonomy" id="231223"/>
    <lineage>
        <taxon>Eukaryota</taxon>
        <taxon>Metazoa</taxon>
        <taxon>Spiralia</taxon>
        <taxon>Lophotrochozoa</taxon>
        <taxon>Mollusca</taxon>
        <taxon>Gastropoda</taxon>
        <taxon>Heterobranchia</taxon>
        <taxon>Euthyneura</taxon>
        <taxon>Panpulmonata</taxon>
        <taxon>Sacoglossa</taxon>
        <taxon>Placobranchoidea</taxon>
        <taxon>Plakobranchidae</taxon>
        <taxon>Elysia</taxon>
    </lineage>
</organism>
<evidence type="ECO:0000256" key="1">
    <source>
        <dbReference type="SAM" id="MobiDB-lite"/>
    </source>
</evidence>
<feature type="region of interest" description="Disordered" evidence="1">
    <location>
        <begin position="56"/>
        <end position="75"/>
    </location>
</feature>
<proteinExistence type="predicted"/>
<evidence type="ECO:0000313" key="3">
    <source>
        <dbReference type="Proteomes" id="UP001283361"/>
    </source>
</evidence>
<name>A0AAE0ZYX3_9GAST</name>
<comment type="caution">
    <text evidence="2">The sequence shown here is derived from an EMBL/GenBank/DDBJ whole genome shotgun (WGS) entry which is preliminary data.</text>
</comment>
<dbReference type="EMBL" id="JAWDGP010003008">
    <property type="protein sequence ID" value="KAK3778159.1"/>
    <property type="molecule type" value="Genomic_DNA"/>
</dbReference>